<organism evidence="1">
    <name type="scientific">marine sediment metagenome</name>
    <dbReference type="NCBI Taxonomy" id="412755"/>
    <lineage>
        <taxon>unclassified sequences</taxon>
        <taxon>metagenomes</taxon>
        <taxon>ecological metagenomes</taxon>
    </lineage>
</organism>
<sequence length="193" mass="21906">MPNRVCISIPTKGSVRAEMMEWTLRAFVELAPEVEVQIVNEGLPLEHVRNVQAQRFLATKCSHLFLLDADCVPVQGTIQRLLSHDLPIVSAPHPTLKGPDRVLMALTASNGAYTEHRPQQGLQMVDAVGSSGLLIERSVFEKLPRPWFRCQYDEDGLLYRTEDFYFCERAKEHGYDIWADYELVQAHIKAMAV</sequence>
<reference evidence="1" key="1">
    <citation type="journal article" date="2015" name="Nature">
        <title>Complex archaea that bridge the gap between prokaryotes and eukaryotes.</title>
        <authorList>
            <person name="Spang A."/>
            <person name="Saw J.H."/>
            <person name="Jorgensen S.L."/>
            <person name="Zaremba-Niedzwiedzka K."/>
            <person name="Martijn J."/>
            <person name="Lind A.E."/>
            <person name="van Eijk R."/>
            <person name="Schleper C."/>
            <person name="Guy L."/>
            <person name="Ettema T.J."/>
        </authorList>
    </citation>
    <scope>NUCLEOTIDE SEQUENCE</scope>
</reference>
<comment type="caution">
    <text evidence="1">The sequence shown here is derived from an EMBL/GenBank/DDBJ whole genome shotgun (WGS) entry which is preliminary data.</text>
</comment>
<dbReference type="Gene3D" id="3.90.550.40">
    <property type="match status" value="1"/>
</dbReference>
<gene>
    <name evidence="1" type="ORF">LCGC14_0289090</name>
</gene>
<name>A0A0F9UAR0_9ZZZZ</name>
<dbReference type="SUPFAM" id="SSF53448">
    <property type="entry name" value="Nucleotide-diphospho-sugar transferases"/>
    <property type="match status" value="1"/>
</dbReference>
<dbReference type="InterPro" id="IPR029044">
    <property type="entry name" value="Nucleotide-diphossugar_trans"/>
</dbReference>
<accession>A0A0F9UAR0</accession>
<evidence type="ECO:0000313" key="1">
    <source>
        <dbReference type="EMBL" id="KKN84447.1"/>
    </source>
</evidence>
<protein>
    <recommendedName>
        <fullName evidence="2">Glycosyltransferase 2-like domain-containing protein</fullName>
    </recommendedName>
</protein>
<evidence type="ECO:0008006" key="2">
    <source>
        <dbReference type="Google" id="ProtNLM"/>
    </source>
</evidence>
<dbReference type="EMBL" id="LAZR01000171">
    <property type="protein sequence ID" value="KKN84447.1"/>
    <property type="molecule type" value="Genomic_DNA"/>
</dbReference>
<proteinExistence type="predicted"/>
<dbReference type="AlphaFoldDB" id="A0A0F9UAR0"/>